<name>A0A4Z2GDF5_9TELE</name>
<sequence>MSYMTEILNSQSMKVSSGYDTMSLSTYWEEEEEEDAHPNELLTLPRRTLSEPRSQYSNTPYTARSIFTKMKAMVATTTTVTDSTMTMAL</sequence>
<dbReference type="EMBL" id="SRLO01000584">
    <property type="protein sequence ID" value="TNN51389.1"/>
    <property type="molecule type" value="Genomic_DNA"/>
</dbReference>
<keyword evidence="2" id="KW-1185">Reference proteome</keyword>
<reference evidence="1 2" key="1">
    <citation type="submission" date="2019-03" db="EMBL/GenBank/DDBJ databases">
        <title>First draft genome of Liparis tanakae, snailfish: a comprehensive survey of snailfish specific genes.</title>
        <authorList>
            <person name="Kim W."/>
            <person name="Song I."/>
            <person name="Jeong J.-H."/>
            <person name="Kim D."/>
            <person name="Kim S."/>
            <person name="Ryu S."/>
            <person name="Song J.Y."/>
            <person name="Lee S.K."/>
        </authorList>
    </citation>
    <scope>NUCLEOTIDE SEQUENCE [LARGE SCALE GENOMIC DNA]</scope>
    <source>
        <tissue evidence="1">Muscle</tissue>
    </source>
</reference>
<proteinExistence type="predicted"/>
<comment type="caution">
    <text evidence="1">The sequence shown here is derived from an EMBL/GenBank/DDBJ whole genome shotgun (WGS) entry which is preliminary data.</text>
</comment>
<evidence type="ECO:0000313" key="2">
    <source>
        <dbReference type="Proteomes" id="UP000314294"/>
    </source>
</evidence>
<organism evidence="1 2">
    <name type="scientific">Liparis tanakae</name>
    <name type="common">Tanaka's snailfish</name>
    <dbReference type="NCBI Taxonomy" id="230148"/>
    <lineage>
        <taxon>Eukaryota</taxon>
        <taxon>Metazoa</taxon>
        <taxon>Chordata</taxon>
        <taxon>Craniata</taxon>
        <taxon>Vertebrata</taxon>
        <taxon>Euteleostomi</taxon>
        <taxon>Actinopterygii</taxon>
        <taxon>Neopterygii</taxon>
        <taxon>Teleostei</taxon>
        <taxon>Neoteleostei</taxon>
        <taxon>Acanthomorphata</taxon>
        <taxon>Eupercaria</taxon>
        <taxon>Perciformes</taxon>
        <taxon>Cottioidei</taxon>
        <taxon>Cottales</taxon>
        <taxon>Liparidae</taxon>
        <taxon>Liparis</taxon>
    </lineage>
</organism>
<dbReference type="AlphaFoldDB" id="A0A4Z2GDF5"/>
<dbReference type="Proteomes" id="UP000314294">
    <property type="component" value="Unassembled WGS sequence"/>
</dbReference>
<gene>
    <name evidence="1" type="ORF">EYF80_038426</name>
</gene>
<evidence type="ECO:0000313" key="1">
    <source>
        <dbReference type="EMBL" id="TNN51389.1"/>
    </source>
</evidence>
<protein>
    <submittedName>
        <fullName evidence="1">Uncharacterized protein</fullName>
    </submittedName>
</protein>
<accession>A0A4Z2GDF5</accession>